<dbReference type="SUPFAM" id="SSF102198">
    <property type="entry name" value="Putative cyclase"/>
    <property type="match status" value="1"/>
</dbReference>
<dbReference type="EMBL" id="AMGX01000016">
    <property type="protein sequence ID" value="EXJ67385.1"/>
    <property type="molecule type" value="Genomic_DNA"/>
</dbReference>
<name>W9WQZ4_9EURO</name>
<dbReference type="STRING" id="1182543.W9WQZ4"/>
<dbReference type="PANTHER" id="PTHR34861:SF10">
    <property type="entry name" value="CYCLASE"/>
    <property type="match status" value="1"/>
</dbReference>
<dbReference type="GeneID" id="19194094"/>
<dbReference type="AlphaFoldDB" id="W9WQZ4"/>
<comment type="similarity">
    <text evidence="1">Belongs to the Cyclase 1 superfamily.</text>
</comment>
<gene>
    <name evidence="2" type="ORF">A1O5_09398</name>
</gene>
<dbReference type="GO" id="GO:0019441">
    <property type="term" value="P:L-tryptophan catabolic process to kynurenine"/>
    <property type="evidence" value="ECO:0007669"/>
    <property type="project" value="InterPro"/>
</dbReference>
<keyword evidence="3" id="KW-1185">Reference proteome</keyword>
<dbReference type="eggNOG" id="ENOG502QTM1">
    <property type="taxonomic scope" value="Eukaryota"/>
</dbReference>
<dbReference type="HOGENOM" id="CLU_030671_1_0_1"/>
<protein>
    <recommendedName>
        <fullName evidence="4">Cyclase</fullName>
    </recommendedName>
</protein>
<evidence type="ECO:0000256" key="1">
    <source>
        <dbReference type="ARBA" id="ARBA00007865"/>
    </source>
</evidence>
<comment type="caution">
    <text evidence="2">The sequence shown here is derived from an EMBL/GenBank/DDBJ whole genome shotgun (WGS) entry which is preliminary data.</text>
</comment>
<reference evidence="2 3" key="1">
    <citation type="submission" date="2013-03" db="EMBL/GenBank/DDBJ databases">
        <title>The Genome Sequence of Cladophialophora psammophila CBS 110553.</title>
        <authorList>
            <consortium name="The Broad Institute Genomics Platform"/>
            <person name="Cuomo C."/>
            <person name="de Hoog S."/>
            <person name="Gorbushina A."/>
            <person name="Walker B."/>
            <person name="Young S.K."/>
            <person name="Zeng Q."/>
            <person name="Gargeya S."/>
            <person name="Fitzgerald M."/>
            <person name="Haas B."/>
            <person name="Abouelleil A."/>
            <person name="Allen A.W."/>
            <person name="Alvarado L."/>
            <person name="Arachchi H.M."/>
            <person name="Berlin A.M."/>
            <person name="Chapman S.B."/>
            <person name="Gainer-Dewar J."/>
            <person name="Goldberg J."/>
            <person name="Griggs A."/>
            <person name="Gujja S."/>
            <person name="Hansen M."/>
            <person name="Howarth C."/>
            <person name="Imamovic A."/>
            <person name="Ireland A."/>
            <person name="Larimer J."/>
            <person name="McCowan C."/>
            <person name="Murphy C."/>
            <person name="Pearson M."/>
            <person name="Poon T.W."/>
            <person name="Priest M."/>
            <person name="Roberts A."/>
            <person name="Saif S."/>
            <person name="Shea T."/>
            <person name="Sisk P."/>
            <person name="Sykes S."/>
            <person name="Wortman J."/>
            <person name="Nusbaum C."/>
            <person name="Birren B."/>
        </authorList>
    </citation>
    <scope>NUCLEOTIDE SEQUENCE [LARGE SCALE GENOMIC DNA]</scope>
    <source>
        <strain evidence="2 3">CBS 110553</strain>
    </source>
</reference>
<evidence type="ECO:0008006" key="4">
    <source>
        <dbReference type="Google" id="ProtNLM"/>
    </source>
</evidence>
<evidence type="ECO:0000313" key="3">
    <source>
        <dbReference type="Proteomes" id="UP000019471"/>
    </source>
</evidence>
<dbReference type="InterPro" id="IPR007325">
    <property type="entry name" value="KFase/CYL"/>
</dbReference>
<dbReference type="Gene3D" id="3.50.30.50">
    <property type="entry name" value="Putative cyclase"/>
    <property type="match status" value="1"/>
</dbReference>
<proteinExistence type="inferred from homology"/>
<dbReference type="RefSeq" id="XP_007748167.1">
    <property type="nucleotide sequence ID" value="XM_007749977.1"/>
</dbReference>
<dbReference type="Pfam" id="PF04199">
    <property type="entry name" value="Cyclase"/>
    <property type="match status" value="1"/>
</dbReference>
<accession>W9WQZ4</accession>
<organism evidence="2 3">
    <name type="scientific">Cladophialophora psammophila CBS 110553</name>
    <dbReference type="NCBI Taxonomy" id="1182543"/>
    <lineage>
        <taxon>Eukaryota</taxon>
        <taxon>Fungi</taxon>
        <taxon>Dikarya</taxon>
        <taxon>Ascomycota</taxon>
        <taxon>Pezizomycotina</taxon>
        <taxon>Eurotiomycetes</taxon>
        <taxon>Chaetothyriomycetidae</taxon>
        <taxon>Chaetothyriales</taxon>
        <taxon>Herpotrichiellaceae</taxon>
        <taxon>Cladophialophora</taxon>
    </lineage>
</organism>
<dbReference type="Proteomes" id="UP000019471">
    <property type="component" value="Unassembled WGS sequence"/>
</dbReference>
<dbReference type="OrthoDB" id="5396at2759"/>
<dbReference type="GO" id="GO:0004061">
    <property type="term" value="F:arylformamidase activity"/>
    <property type="evidence" value="ECO:0007669"/>
    <property type="project" value="InterPro"/>
</dbReference>
<evidence type="ECO:0000313" key="2">
    <source>
        <dbReference type="EMBL" id="EXJ67385.1"/>
    </source>
</evidence>
<dbReference type="InterPro" id="IPR037175">
    <property type="entry name" value="KFase_sf"/>
</dbReference>
<dbReference type="PANTHER" id="PTHR34861">
    <property type="match status" value="1"/>
</dbReference>
<sequence>MDLPSFDPDAEKLPKLSELPSIDGAPSNAAWFWGKHDQLGRLNLLTPRRIANAAKQIQTGKTVCLNFPAELPAPPFFGRQGFKHEIKAITDYAYDDLHTLNTQSGSQWDGFRHVGINHNDSFIWYNNTTRAQILSTEKLGIHHWAKKGIAGRGVLIDFYSYSKRSYDPFTARKITVEEIEACARACHVEFNYGDILVVRTGWSEAYKKLDADGRMKIGSKSNSELEFAGLSRGNSMLEFLHDNYFSAVASDSPAFESWPFDEPEHLHYYLLPRWGVPIGEMWDLDGLAELCQKTGRYTFFLASSPANVQGEGLSPYYKTVM</sequence>